<keyword evidence="2" id="KW-1185">Reference proteome</keyword>
<proteinExistence type="predicted"/>
<sequence length="626" mass="68931">MAPQQEIGQSAKTVVAGGGGGGGGGLVERVLAEHPGMFGDVVENADRYRFQVLLSRVQQDEQGKPYLVRDGFRVDREYFYPASAIKLCAIVAVMLKLRSLEKLMGVQIPCISPLSFYPLLEGGAEEQVDLSNLDGNRISVSHEVRKILLVSDNIAFNQLYALVGHRTLNETMWNLGLKSLRLHHRVSVNLSLEENKICEPVELDVGGIKATLAPKRSRLLVPDNGMLRGVKVGAAHVTPSGELVLEPMDFSKKNYISLMDLQDLLIKIVRKDVELNAAPITISEDMRMMLTTAMSQYPSESSNPKYDKSDFPDDYCKFFLPGLARVRRKGALRIFNKIGRAYGFSVDNSYVFDVETGQNFFLSAVIYTNANEIVNDDKYEYDFADTVMADLVEVIARAVWQVPSYVSSKSCPTDCIPSSLLDPCDPPLVQPIVSKAIEVSLQTTSGKQPQLDLQPLPIFGSKIVDCASKNAGIKGASFSLMTDSPGEYESKEENDVRSDIPSSSDSANGLMQIEASIAPHSTTGRKMFADAPEGALDTFAPAQMRSVHNSHDASCDLRAHVTTIWPSCPLNNSDICSIKQNTSEYHLQDVTSSSLGVDLAHYQQKTQIKAQKDSLVDKTYFYFVDQ</sequence>
<protein>
    <submittedName>
        <fullName evidence="1">Uncharacterized protein</fullName>
    </submittedName>
</protein>
<name>A0ACC2B2N5_DIPCM</name>
<gene>
    <name evidence="1" type="ORF">O6H91_18G075200</name>
</gene>
<accession>A0ACC2B2N5</accession>
<reference evidence="2" key="1">
    <citation type="journal article" date="2024" name="Proc. Natl. Acad. Sci. U.S.A.">
        <title>Extraordinary preservation of gene collinearity over three hundred million years revealed in homosporous lycophytes.</title>
        <authorList>
            <person name="Li C."/>
            <person name="Wickell D."/>
            <person name="Kuo L.Y."/>
            <person name="Chen X."/>
            <person name="Nie B."/>
            <person name="Liao X."/>
            <person name="Peng D."/>
            <person name="Ji J."/>
            <person name="Jenkins J."/>
            <person name="Williams M."/>
            <person name="Shu S."/>
            <person name="Plott C."/>
            <person name="Barry K."/>
            <person name="Rajasekar S."/>
            <person name="Grimwood J."/>
            <person name="Han X."/>
            <person name="Sun S."/>
            <person name="Hou Z."/>
            <person name="He W."/>
            <person name="Dai G."/>
            <person name="Sun C."/>
            <person name="Schmutz J."/>
            <person name="Leebens-Mack J.H."/>
            <person name="Li F.W."/>
            <person name="Wang L."/>
        </authorList>
    </citation>
    <scope>NUCLEOTIDE SEQUENCE [LARGE SCALE GENOMIC DNA]</scope>
    <source>
        <strain evidence="2">cv. PW_Plant_1</strain>
    </source>
</reference>
<dbReference type="Proteomes" id="UP001162992">
    <property type="component" value="Chromosome 18"/>
</dbReference>
<comment type="caution">
    <text evidence="1">The sequence shown here is derived from an EMBL/GenBank/DDBJ whole genome shotgun (WGS) entry which is preliminary data.</text>
</comment>
<evidence type="ECO:0000313" key="2">
    <source>
        <dbReference type="Proteomes" id="UP001162992"/>
    </source>
</evidence>
<evidence type="ECO:0000313" key="1">
    <source>
        <dbReference type="EMBL" id="KAJ7524053.1"/>
    </source>
</evidence>
<dbReference type="EMBL" id="CM055109">
    <property type="protein sequence ID" value="KAJ7524053.1"/>
    <property type="molecule type" value="Genomic_DNA"/>
</dbReference>
<organism evidence="1 2">
    <name type="scientific">Diphasiastrum complanatum</name>
    <name type="common">Issler's clubmoss</name>
    <name type="synonym">Lycopodium complanatum</name>
    <dbReference type="NCBI Taxonomy" id="34168"/>
    <lineage>
        <taxon>Eukaryota</taxon>
        <taxon>Viridiplantae</taxon>
        <taxon>Streptophyta</taxon>
        <taxon>Embryophyta</taxon>
        <taxon>Tracheophyta</taxon>
        <taxon>Lycopodiopsida</taxon>
        <taxon>Lycopodiales</taxon>
        <taxon>Lycopodiaceae</taxon>
        <taxon>Lycopodioideae</taxon>
        <taxon>Diphasiastrum</taxon>
    </lineage>
</organism>